<dbReference type="Proteomes" id="UP000067625">
    <property type="component" value="Chromosome"/>
</dbReference>
<dbReference type="STRING" id="1441095.AM592_06655"/>
<proteinExistence type="predicted"/>
<feature type="domain" description="VWFA" evidence="2">
    <location>
        <begin position="441"/>
        <end position="627"/>
    </location>
</feature>
<dbReference type="Gene3D" id="3.40.50.410">
    <property type="entry name" value="von Willebrand factor, type A domain"/>
    <property type="match status" value="1"/>
</dbReference>
<organism evidence="3 4">
    <name type="scientific">Bacillus gobiensis</name>
    <dbReference type="NCBI Taxonomy" id="1441095"/>
    <lineage>
        <taxon>Bacteria</taxon>
        <taxon>Bacillati</taxon>
        <taxon>Bacillota</taxon>
        <taxon>Bacilli</taxon>
        <taxon>Bacillales</taxon>
        <taxon>Bacillaceae</taxon>
        <taxon>Bacillus</taxon>
    </lineage>
</organism>
<name>A0A0M4G835_9BACI</name>
<evidence type="ECO:0000256" key="1">
    <source>
        <dbReference type="SAM" id="MobiDB-lite"/>
    </source>
</evidence>
<dbReference type="PANTHER" id="PTHR41248:SF1">
    <property type="entry name" value="NORD PROTEIN"/>
    <property type="match status" value="1"/>
</dbReference>
<feature type="region of interest" description="Disordered" evidence="1">
    <location>
        <begin position="297"/>
        <end position="350"/>
    </location>
</feature>
<sequence length="633" mass="73784">MKFIKFNDSTIDSFLFMEMNDLAKTLSSNHSVEVEYGVQSYYHPYENKIYMSHFWKDRPYEDLRAGLKSDIYLRSIGSRFHSFPDTANFLRQMKGKKLSSLAKQLVSLFEDIRIEELVKSSRPGTKSIFQQRRELYRKHFRTQLTLNKERSIFTDALFCGIYLKLTADSPLEEIPDIREDITAAKPYIESQLSRIYDARSTNEIIVIARNLVDLFEEILNKDMLNTYFFLPDISVVQLEEAEKLEENTKLSEDIALEDQEKEEKDVEDETLPTWHRETNAESKSFLQFDVEHGAKTNRLGNSFREGDDGDQAFGIVQGRSSQSKRKDYSKLESHDAVNDEPANNGNDDFGKENKFAVAKFTSPHKPTLKETLDYQIQVKSISFYQKKLKQMIQKTLEHKRTQPKTNLHAGRLNKKLLRYFTEENPRLFYKKQELSKEIDAAFLLLVDCSASMFDKMDETKKGIALFHESLKSVQVKHQVIGFWEEEATEEEQPNYFKTIIPFEQSLKRVTGPEIMQLEPEEDNRDGFAIRQAIRMFRHRHEKQKFLIVFSDGEPAAYGYEQNGIVDTHEAVITARKRGIEVINVFLSNSQIEEAQKKTIQNMYGRYSLFVPNVDQLPDVLYPLLKKLLNKSIV</sequence>
<dbReference type="SUPFAM" id="SSF53300">
    <property type="entry name" value="vWA-like"/>
    <property type="match status" value="1"/>
</dbReference>
<reference evidence="3 4" key="2">
    <citation type="journal article" date="2016" name="Int. J. Syst. Evol. Microbiol.">
        <title>Bacillus gobiensis sp. nov., isolated from a soil sample.</title>
        <authorList>
            <person name="Liu B."/>
            <person name="Liu G.H."/>
            <person name="Cetin S."/>
            <person name="Schumann P."/>
            <person name="Pan Z.Z."/>
            <person name="Chen Q.Q."/>
        </authorList>
    </citation>
    <scope>NUCLEOTIDE SEQUENCE [LARGE SCALE GENOMIC DNA]</scope>
    <source>
        <strain evidence="3 4">FJAT-4402</strain>
    </source>
</reference>
<dbReference type="CDD" id="cd01454">
    <property type="entry name" value="vWA_norD_type"/>
    <property type="match status" value="1"/>
</dbReference>
<dbReference type="InterPro" id="IPR002035">
    <property type="entry name" value="VWF_A"/>
</dbReference>
<accession>A0A0M4G835</accession>
<dbReference type="PROSITE" id="PS50234">
    <property type="entry name" value="VWFA"/>
    <property type="match status" value="1"/>
</dbReference>
<gene>
    <name evidence="3" type="ORF">AM592_06655</name>
</gene>
<protein>
    <recommendedName>
        <fullName evidence="2">VWFA domain-containing protein</fullName>
    </recommendedName>
</protein>
<dbReference type="SMART" id="SM00327">
    <property type="entry name" value="VWA"/>
    <property type="match status" value="1"/>
</dbReference>
<evidence type="ECO:0000259" key="2">
    <source>
        <dbReference type="PROSITE" id="PS50234"/>
    </source>
</evidence>
<keyword evidence="4" id="KW-1185">Reference proteome</keyword>
<dbReference type="OrthoDB" id="2370292at2"/>
<dbReference type="InterPro" id="IPR036465">
    <property type="entry name" value="vWFA_dom_sf"/>
</dbReference>
<dbReference type="AlphaFoldDB" id="A0A0M4G835"/>
<dbReference type="Pfam" id="PF00092">
    <property type="entry name" value="VWA"/>
    <property type="match status" value="1"/>
</dbReference>
<dbReference type="RefSeq" id="WP_053603064.1">
    <property type="nucleotide sequence ID" value="NZ_CP012600.1"/>
</dbReference>
<reference evidence="4" key="1">
    <citation type="submission" date="2015-08" db="EMBL/GenBank/DDBJ databases">
        <title>Genome sequencing project for genomic taxonomy and phylogenomics of Bacillus-like bacteria.</title>
        <authorList>
            <person name="Liu B."/>
            <person name="Wang J."/>
            <person name="Zhu Y."/>
            <person name="Liu G."/>
            <person name="Chen Q."/>
            <person name="Chen Z."/>
            <person name="Lan J."/>
            <person name="Che J."/>
            <person name="Ge C."/>
            <person name="Shi H."/>
            <person name="Pan Z."/>
            <person name="Liu X."/>
        </authorList>
    </citation>
    <scope>NUCLEOTIDE SEQUENCE [LARGE SCALE GENOMIC DNA]</scope>
    <source>
        <strain evidence="4">FJAT-4402</strain>
    </source>
</reference>
<dbReference type="EMBL" id="CP012600">
    <property type="protein sequence ID" value="ALC81308.1"/>
    <property type="molecule type" value="Genomic_DNA"/>
</dbReference>
<dbReference type="InterPro" id="IPR051928">
    <property type="entry name" value="NorD/CobT"/>
</dbReference>
<dbReference type="PANTHER" id="PTHR41248">
    <property type="entry name" value="NORD PROTEIN"/>
    <property type="match status" value="1"/>
</dbReference>
<feature type="compositionally biased region" description="Basic and acidic residues" evidence="1">
    <location>
        <begin position="324"/>
        <end position="337"/>
    </location>
</feature>
<evidence type="ECO:0000313" key="4">
    <source>
        <dbReference type="Proteomes" id="UP000067625"/>
    </source>
</evidence>
<evidence type="ECO:0000313" key="3">
    <source>
        <dbReference type="EMBL" id="ALC81308.1"/>
    </source>
</evidence>
<dbReference type="PATRIC" id="fig|1441095.3.peg.1470"/>